<name>A0A2P8DBU5_9BACT</name>
<dbReference type="RefSeq" id="WP_106521390.1">
    <property type="nucleotide sequence ID" value="NZ_PYGD01000001.1"/>
</dbReference>
<dbReference type="EMBL" id="PYGD01000001">
    <property type="protein sequence ID" value="PSK94701.1"/>
    <property type="molecule type" value="Genomic_DNA"/>
</dbReference>
<accession>A0A2P8DBU5</accession>
<dbReference type="AlphaFoldDB" id="A0A2P8DBU5"/>
<proteinExistence type="predicted"/>
<feature type="chain" id="PRO_5015151715" evidence="1">
    <location>
        <begin position="19"/>
        <end position="127"/>
    </location>
</feature>
<evidence type="ECO:0000256" key="1">
    <source>
        <dbReference type="SAM" id="SignalP"/>
    </source>
</evidence>
<reference evidence="2 3" key="1">
    <citation type="submission" date="2018-03" db="EMBL/GenBank/DDBJ databases">
        <title>Genomic Encyclopedia of Type Strains, Phase III (KMG-III): the genomes of soil and plant-associated and newly described type strains.</title>
        <authorList>
            <person name="Whitman W."/>
        </authorList>
    </citation>
    <scope>NUCLEOTIDE SEQUENCE [LARGE SCALE GENOMIC DNA]</scope>
    <source>
        <strain evidence="2 3">CGMCC 1.12700</strain>
    </source>
</reference>
<comment type="caution">
    <text evidence="2">The sequence shown here is derived from an EMBL/GenBank/DDBJ whole genome shotgun (WGS) entry which is preliminary data.</text>
</comment>
<organism evidence="2 3">
    <name type="scientific">Taibaiella chishuiensis</name>
    <dbReference type="NCBI Taxonomy" id="1434707"/>
    <lineage>
        <taxon>Bacteria</taxon>
        <taxon>Pseudomonadati</taxon>
        <taxon>Bacteroidota</taxon>
        <taxon>Chitinophagia</taxon>
        <taxon>Chitinophagales</taxon>
        <taxon>Chitinophagaceae</taxon>
        <taxon>Taibaiella</taxon>
    </lineage>
</organism>
<gene>
    <name evidence="2" type="ORF">B0I18_101861</name>
</gene>
<evidence type="ECO:0000313" key="3">
    <source>
        <dbReference type="Proteomes" id="UP000240572"/>
    </source>
</evidence>
<keyword evidence="3" id="KW-1185">Reference proteome</keyword>
<evidence type="ECO:0000313" key="2">
    <source>
        <dbReference type="EMBL" id="PSK94701.1"/>
    </source>
</evidence>
<dbReference type="Proteomes" id="UP000240572">
    <property type="component" value="Unassembled WGS sequence"/>
</dbReference>
<sequence>MKRVILGLATLAMTTFFAQESKANVLTVNNGKPCQFSVTFTFSDGTTSSQGLGANPTVTFNFGATRHAVAATFYDLSSPSTPLFTVGMTPTYTPFAMGNVAFCPMLVFCTWSQTPSMPSAPATLTIS</sequence>
<keyword evidence="1" id="KW-0732">Signal</keyword>
<protein>
    <submittedName>
        <fullName evidence="2">Uncharacterized protein</fullName>
    </submittedName>
</protein>
<feature type="signal peptide" evidence="1">
    <location>
        <begin position="1"/>
        <end position="18"/>
    </location>
</feature>